<feature type="domain" description="N-acetyltransferase" evidence="1">
    <location>
        <begin position="14"/>
        <end position="167"/>
    </location>
</feature>
<dbReference type="SUPFAM" id="SSF55729">
    <property type="entry name" value="Acyl-CoA N-acyltransferases (Nat)"/>
    <property type="match status" value="1"/>
</dbReference>
<dbReference type="PANTHER" id="PTHR43441">
    <property type="entry name" value="RIBOSOMAL-PROTEIN-SERINE ACETYLTRANSFERASE"/>
    <property type="match status" value="1"/>
</dbReference>
<name>A0A8H3EJ61_9LECA</name>
<evidence type="ECO:0000313" key="2">
    <source>
        <dbReference type="EMBL" id="CAF9906732.1"/>
    </source>
</evidence>
<reference evidence="2" key="1">
    <citation type="submission" date="2021-03" db="EMBL/GenBank/DDBJ databases">
        <authorList>
            <person name="Tagirdzhanova G."/>
        </authorList>
    </citation>
    <scope>NUCLEOTIDE SEQUENCE</scope>
</reference>
<dbReference type="Pfam" id="PF13302">
    <property type="entry name" value="Acetyltransf_3"/>
    <property type="match status" value="1"/>
</dbReference>
<dbReference type="InterPro" id="IPR051908">
    <property type="entry name" value="Ribosomal_N-acetyltransferase"/>
</dbReference>
<sequence length="232" mass="25766">MTFHFQIKDLFNDRMALETFTAPIHAPTYFALSYPHPDLYAHLTAGPFASLDAFLSYTKKFDQLDPSNLLYAIIDKTRPPSPESPSGALAGVIAFQDASLSNLSIEIGPVIILPAFQRTHVASNAIGLLLQYALDPKESNGLGLRRVQWDCSTENKTSMRVAERMGLVKEGVLRWQHVYRDGIARGKIGHGRGAPMGCSETDLGRDTVVYGLCWDSWEDGGRHMVQAIMDRR</sequence>
<dbReference type="PANTHER" id="PTHR43441:SF5">
    <property type="entry name" value="FAMILY ACETYLTRANSFERASE, PUTATIVE-RELATED"/>
    <property type="match status" value="1"/>
</dbReference>
<dbReference type="EMBL" id="CAJPDR010000018">
    <property type="protein sequence ID" value="CAF9906732.1"/>
    <property type="molecule type" value="Genomic_DNA"/>
</dbReference>
<dbReference type="Gene3D" id="3.40.630.30">
    <property type="match status" value="1"/>
</dbReference>
<gene>
    <name evidence="2" type="ORF">ALECFALPRED_002620</name>
</gene>
<comment type="caution">
    <text evidence="2">The sequence shown here is derived from an EMBL/GenBank/DDBJ whole genome shotgun (WGS) entry which is preliminary data.</text>
</comment>
<accession>A0A8H3EJ61</accession>
<evidence type="ECO:0000313" key="3">
    <source>
        <dbReference type="Proteomes" id="UP000664203"/>
    </source>
</evidence>
<protein>
    <recommendedName>
        <fullName evidence="1">N-acetyltransferase domain-containing protein</fullName>
    </recommendedName>
</protein>
<dbReference type="AlphaFoldDB" id="A0A8H3EJ61"/>
<evidence type="ECO:0000259" key="1">
    <source>
        <dbReference type="Pfam" id="PF13302"/>
    </source>
</evidence>
<dbReference type="OrthoDB" id="41238at2759"/>
<dbReference type="GO" id="GO:1990189">
    <property type="term" value="F:protein N-terminal-serine acetyltransferase activity"/>
    <property type="evidence" value="ECO:0007669"/>
    <property type="project" value="TreeGrafter"/>
</dbReference>
<keyword evidence="3" id="KW-1185">Reference proteome</keyword>
<organism evidence="2 3">
    <name type="scientific">Alectoria fallacina</name>
    <dbReference type="NCBI Taxonomy" id="1903189"/>
    <lineage>
        <taxon>Eukaryota</taxon>
        <taxon>Fungi</taxon>
        <taxon>Dikarya</taxon>
        <taxon>Ascomycota</taxon>
        <taxon>Pezizomycotina</taxon>
        <taxon>Lecanoromycetes</taxon>
        <taxon>OSLEUM clade</taxon>
        <taxon>Lecanoromycetidae</taxon>
        <taxon>Lecanorales</taxon>
        <taxon>Lecanorineae</taxon>
        <taxon>Parmeliaceae</taxon>
        <taxon>Alectoria</taxon>
    </lineage>
</organism>
<dbReference type="InterPro" id="IPR016181">
    <property type="entry name" value="Acyl_CoA_acyltransferase"/>
</dbReference>
<dbReference type="Proteomes" id="UP000664203">
    <property type="component" value="Unassembled WGS sequence"/>
</dbReference>
<dbReference type="InterPro" id="IPR000182">
    <property type="entry name" value="GNAT_dom"/>
</dbReference>
<dbReference type="GO" id="GO:0008999">
    <property type="term" value="F:protein-N-terminal-alanine acetyltransferase activity"/>
    <property type="evidence" value="ECO:0007669"/>
    <property type="project" value="TreeGrafter"/>
</dbReference>
<proteinExistence type="predicted"/>